<accession>A0A6P2H2K5</accession>
<dbReference type="PANTHER" id="PTHR43130">
    <property type="entry name" value="ARAC-FAMILY TRANSCRIPTIONAL REGULATOR"/>
    <property type="match status" value="1"/>
</dbReference>
<organism evidence="5 6">
    <name type="scientific">Burkholderia paludis</name>
    <dbReference type="NCBI Taxonomy" id="1506587"/>
    <lineage>
        <taxon>Bacteria</taxon>
        <taxon>Pseudomonadati</taxon>
        <taxon>Pseudomonadota</taxon>
        <taxon>Betaproteobacteria</taxon>
        <taxon>Burkholderiales</taxon>
        <taxon>Burkholderiaceae</taxon>
        <taxon>Burkholderia</taxon>
        <taxon>Burkholderia cepacia complex</taxon>
    </lineage>
</organism>
<dbReference type="InterPro" id="IPR052158">
    <property type="entry name" value="INH-QAR"/>
</dbReference>
<dbReference type="Pfam" id="PF01965">
    <property type="entry name" value="DJ-1_PfpI"/>
    <property type="match status" value="1"/>
</dbReference>
<dbReference type="SUPFAM" id="SSF46689">
    <property type="entry name" value="Homeodomain-like"/>
    <property type="match status" value="2"/>
</dbReference>
<evidence type="ECO:0000256" key="2">
    <source>
        <dbReference type="ARBA" id="ARBA00023163"/>
    </source>
</evidence>
<evidence type="ECO:0000313" key="5">
    <source>
        <dbReference type="EMBL" id="VWB10871.1"/>
    </source>
</evidence>
<dbReference type="Proteomes" id="UP000494330">
    <property type="component" value="Unassembled WGS sequence"/>
</dbReference>
<dbReference type="NCBIfam" id="NF006902">
    <property type="entry name" value="PRK09393.1"/>
    <property type="match status" value="1"/>
</dbReference>
<name>A0A6P2H2K5_9BURK</name>
<feature type="domain" description="HTH araC/xylS-type" evidence="4">
    <location>
        <begin position="223"/>
        <end position="322"/>
    </location>
</feature>
<evidence type="ECO:0000256" key="1">
    <source>
        <dbReference type="ARBA" id="ARBA00023015"/>
    </source>
</evidence>
<dbReference type="InterPro" id="IPR009057">
    <property type="entry name" value="Homeodomain-like_sf"/>
</dbReference>
<feature type="region of interest" description="Disordered" evidence="3">
    <location>
        <begin position="330"/>
        <end position="349"/>
    </location>
</feature>
<dbReference type="GO" id="GO:0043565">
    <property type="term" value="F:sequence-specific DNA binding"/>
    <property type="evidence" value="ECO:0007669"/>
    <property type="project" value="InterPro"/>
</dbReference>
<dbReference type="SUPFAM" id="SSF52317">
    <property type="entry name" value="Class I glutamine amidotransferase-like"/>
    <property type="match status" value="1"/>
</dbReference>
<dbReference type="InterPro" id="IPR029062">
    <property type="entry name" value="Class_I_gatase-like"/>
</dbReference>
<reference evidence="5 6" key="1">
    <citation type="submission" date="2019-09" db="EMBL/GenBank/DDBJ databases">
        <authorList>
            <person name="Depoorter E."/>
        </authorList>
    </citation>
    <scope>NUCLEOTIDE SEQUENCE [LARGE SCALE GENOMIC DNA]</scope>
    <source>
        <strain evidence="5">LMG 30113</strain>
    </source>
</reference>
<dbReference type="InterPro" id="IPR002818">
    <property type="entry name" value="DJ-1/PfpI"/>
</dbReference>
<dbReference type="RefSeq" id="WP_063934621.1">
    <property type="nucleotide sequence ID" value="NZ_CABVQD010000001.1"/>
</dbReference>
<dbReference type="GO" id="GO:0003700">
    <property type="term" value="F:DNA-binding transcription factor activity"/>
    <property type="evidence" value="ECO:0007669"/>
    <property type="project" value="InterPro"/>
</dbReference>
<keyword evidence="2" id="KW-0804">Transcription</keyword>
<dbReference type="CDD" id="cd03137">
    <property type="entry name" value="GATase1_AraC_1"/>
    <property type="match status" value="1"/>
</dbReference>
<dbReference type="SMART" id="SM00342">
    <property type="entry name" value="HTH_ARAC"/>
    <property type="match status" value="1"/>
</dbReference>
<proteinExistence type="predicted"/>
<evidence type="ECO:0000259" key="4">
    <source>
        <dbReference type="PROSITE" id="PS01124"/>
    </source>
</evidence>
<dbReference type="PROSITE" id="PS01124">
    <property type="entry name" value="HTH_ARAC_FAMILY_2"/>
    <property type="match status" value="1"/>
</dbReference>
<sequence length="349" mass="38114">MSVDHGRKAGPNVVCLISTELLAFEFGIAYEVFGLPRPDFGGRWYSFACAAVRPGTIHSSGGLPVSIDQGVEALEAADLIVIPGWPDVAAPIERSVIEAVQRAHRRGARIASLCSGVVVPAEAGLLDNGKATTHWRFIDSIAKRFPLVEFDPDVLYVDRGTVLTAAGSAAGIDLCIHIVRQDFGVEKANIVARGLVMPPHREGGQSQFIPQPVPRAYEATRIGGILTHIRQHLGESHPVETLARQAGMSLRTFQRRFEALTGLPPSSWLMRERLRVACELLEHKAEYSLEEVASLSGFGTLPTMRHHFRKMLRTSPRSYRMMFQGALSPHQQAAEAAAQRSGDASRTRA</sequence>
<dbReference type="Pfam" id="PF12833">
    <property type="entry name" value="HTH_18"/>
    <property type="match status" value="1"/>
</dbReference>
<dbReference type="PANTHER" id="PTHR43130:SF3">
    <property type="entry name" value="HTH-TYPE TRANSCRIPTIONAL REGULATOR RV1931C"/>
    <property type="match status" value="1"/>
</dbReference>
<dbReference type="Gene3D" id="3.40.50.880">
    <property type="match status" value="1"/>
</dbReference>
<keyword evidence="6" id="KW-1185">Reference proteome</keyword>
<evidence type="ECO:0000313" key="6">
    <source>
        <dbReference type="Proteomes" id="UP000494330"/>
    </source>
</evidence>
<dbReference type="EMBL" id="CABVQD010000001">
    <property type="protein sequence ID" value="VWB10871.1"/>
    <property type="molecule type" value="Genomic_DNA"/>
</dbReference>
<evidence type="ECO:0000256" key="3">
    <source>
        <dbReference type="SAM" id="MobiDB-lite"/>
    </source>
</evidence>
<gene>
    <name evidence="5" type="ORF">BPA30113_00208</name>
</gene>
<dbReference type="InterPro" id="IPR018060">
    <property type="entry name" value="HTH_AraC"/>
</dbReference>
<dbReference type="Gene3D" id="1.10.10.60">
    <property type="entry name" value="Homeodomain-like"/>
    <property type="match status" value="1"/>
</dbReference>
<dbReference type="AlphaFoldDB" id="A0A6P2H2K5"/>
<protein>
    <submittedName>
        <fullName evidence="5">Transcriptional activator FtrA</fullName>
    </submittedName>
</protein>
<keyword evidence="1" id="KW-0805">Transcription regulation</keyword>